<name>A0ABR4A0T8_9LECA</name>
<sequence length="220" mass="24699">MCCQKRTPRCTTCHRRPGCHRRNCLANPRQLSSSSTSNTHTRQISSPSDLRPLSSFHNIPEPQPQSQPLALPRASRSSELPPSYHAAIDPQPETSTLFPAAVPGRRRCGGGEGYGKSYGQGVGERRNNCRGPVNLLVGYFVKRHQEKKERENGSFSEEGSVADIKQEQGIVESIEKDEEVDRSENDEKKNEDEEEARYIKKEEDERDVKDLTSSVRSMSS</sequence>
<keyword evidence="3" id="KW-1185">Reference proteome</keyword>
<comment type="caution">
    <text evidence="2">The sequence shown here is derived from an EMBL/GenBank/DDBJ whole genome shotgun (WGS) entry which is preliminary data.</text>
</comment>
<feature type="compositionally biased region" description="Gly residues" evidence="1">
    <location>
        <begin position="110"/>
        <end position="122"/>
    </location>
</feature>
<evidence type="ECO:0000313" key="3">
    <source>
        <dbReference type="Proteomes" id="UP001590950"/>
    </source>
</evidence>
<feature type="region of interest" description="Disordered" evidence="1">
    <location>
        <begin position="28"/>
        <end position="129"/>
    </location>
</feature>
<feature type="region of interest" description="Disordered" evidence="1">
    <location>
        <begin position="146"/>
        <end position="220"/>
    </location>
</feature>
<feature type="compositionally biased region" description="Polar residues" evidence="1">
    <location>
        <begin position="211"/>
        <end position="220"/>
    </location>
</feature>
<evidence type="ECO:0000313" key="2">
    <source>
        <dbReference type="EMBL" id="KAL2036938.1"/>
    </source>
</evidence>
<organism evidence="2 3">
    <name type="scientific">Stereocaulon virgatum</name>
    <dbReference type="NCBI Taxonomy" id="373712"/>
    <lineage>
        <taxon>Eukaryota</taxon>
        <taxon>Fungi</taxon>
        <taxon>Dikarya</taxon>
        <taxon>Ascomycota</taxon>
        <taxon>Pezizomycotina</taxon>
        <taxon>Lecanoromycetes</taxon>
        <taxon>OSLEUM clade</taxon>
        <taxon>Lecanoromycetidae</taxon>
        <taxon>Lecanorales</taxon>
        <taxon>Lecanorineae</taxon>
        <taxon>Stereocaulaceae</taxon>
        <taxon>Stereocaulon</taxon>
    </lineage>
</organism>
<proteinExistence type="predicted"/>
<dbReference type="Proteomes" id="UP001590950">
    <property type="component" value="Unassembled WGS sequence"/>
</dbReference>
<accession>A0ABR4A0T8</accession>
<dbReference type="EMBL" id="JBEFKJ010000047">
    <property type="protein sequence ID" value="KAL2036938.1"/>
    <property type="molecule type" value="Genomic_DNA"/>
</dbReference>
<reference evidence="2 3" key="1">
    <citation type="submission" date="2024-09" db="EMBL/GenBank/DDBJ databases">
        <title>Rethinking Asexuality: The Enigmatic Case of Functional Sexual Genes in Lepraria (Stereocaulaceae).</title>
        <authorList>
            <person name="Doellman M."/>
            <person name="Sun Y."/>
            <person name="Barcenas-Pena A."/>
            <person name="Lumbsch H.T."/>
            <person name="Grewe F."/>
        </authorList>
    </citation>
    <scope>NUCLEOTIDE SEQUENCE [LARGE SCALE GENOMIC DNA]</scope>
    <source>
        <strain evidence="2 3">Mercado 3170</strain>
    </source>
</reference>
<gene>
    <name evidence="2" type="ORF">N7G274_010363</name>
</gene>
<feature type="compositionally biased region" description="Basic and acidic residues" evidence="1">
    <location>
        <begin position="182"/>
        <end position="210"/>
    </location>
</feature>
<protein>
    <submittedName>
        <fullName evidence="2">Uncharacterized protein</fullName>
    </submittedName>
</protein>
<feature type="compositionally biased region" description="Polar residues" evidence="1">
    <location>
        <begin position="29"/>
        <end position="48"/>
    </location>
</feature>
<evidence type="ECO:0000256" key="1">
    <source>
        <dbReference type="SAM" id="MobiDB-lite"/>
    </source>
</evidence>